<dbReference type="InterPro" id="IPR018076">
    <property type="entry name" value="T2SS_GspF_dom"/>
</dbReference>
<feature type="domain" description="Type II secretion system protein GspF" evidence="7">
    <location>
        <begin position="183"/>
        <end position="310"/>
    </location>
</feature>
<evidence type="ECO:0000256" key="3">
    <source>
        <dbReference type="ARBA" id="ARBA00022692"/>
    </source>
</evidence>
<evidence type="ECO:0000313" key="8">
    <source>
        <dbReference type="EMBL" id="SUS03963.1"/>
    </source>
</evidence>
<comment type="subcellular location">
    <subcellularLocation>
        <location evidence="1">Cell membrane</location>
        <topology evidence="1">Multi-pass membrane protein</topology>
    </subcellularLocation>
</comment>
<evidence type="ECO:0000256" key="2">
    <source>
        <dbReference type="ARBA" id="ARBA00022475"/>
    </source>
</evidence>
<reference evidence="8" key="1">
    <citation type="submission" date="2018-07" db="EMBL/GenBank/DDBJ databases">
        <authorList>
            <person name="Quirk P.G."/>
            <person name="Krulwich T.A."/>
        </authorList>
    </citation>
    <scope>NUCLEOTIDE SEQUENCE</scope>
</reference>
<evidence type="ECO:0000256" key="1">
    <source>
        <dbReference type="ARBA" id="ARBA00004651"/>
    </source>
</evidence>
<keyword evidence="5 6" id="KW-0472">Membrane</keyword>
<accession>A0A380T877</accession>
<evidence type="ECO:0000256" key="5">
    <source>
        <dbReference type="ARBA" id="ARBA00023136"/>
    </source>
</evidence>
<evidence type="ECO:0000256" key="4">
    <source>
        <dbReference type="ARBA" id="ARBA00022989"/>
    </source>
</evidence>
<evidence type="ECO:0000256" key="6">
    <source>
        <dbReference type="SAM" id="Phobius"/>
    </source>
</evidence>
<feature type="transmembrane region" description="Helical" evidence="6">
    <location>
        <begin position="290"/>
        <end position="316"/>
    </location>
</feature>
<dbReference type="AlphaFoldDB" id="A0A380T877"/>
<protein>
    <submittedName>
        <fullName evidence="8">Putative Flp pilus assembly protein TadC</fullName>
    </submittedName>
</protein>
<dbReference type="PANTHER" id="PTHR35007">
    <property type="entry name" value="INTEGRAL MEMBRANE PROTEIN-RELATED"/>
    <property type="match status" value="1"/>
</dbReference>
<dbReference type="GO" id="GO:0005886">
    <property type="term" value="C:plasma membrane"/>
    <property type="evidence" value="ECO:0007669"/>
    <property type="project" value="UniProtKB-SubCell"/>
</dbReference>
<keyword evidence="2" id="KW-1003">Cell membrane</keyword>
<feature type="transmembrane region" description="Helical" evidence="6">
    <location>
        <begin position="109"/>
        <end position="132"/>
    </location>
</feature>
<keyword evidence="4 6" id="KW-1133">Transmembrane helix</keyword>
<feature type="transmembrane region" description="Helical" evidence="6">
    <location>
        <begin position="15"/>
        <end position="36"/>
    </location>
</feature>
<name>A0A380T877_9ZZZZ</name>
<feature type="transmembrane region" description="Helical" evidence="6">
    <location>
        <begin position="144"/>
        <end position="164"/>
    </location>
</feature>
<proteinExistence type="predicted"/>
<organism evidence="8">
    <name type="scientific">metagenome</name>
    <dbReference type="NCBI Taxonomy" id="256318"/>
    <lineage>
        <taxon>unclassified sequences</taxon>
        <taxon>metagenomes</taxon>
    </lineage>
</organism>
<evidence type="ECO:0000259" key="7">
    <source>
        <dbReference type="Pfam" id="PF00482"/>
    </source>
</evidence>
<sequence length="325" mass="35256">MNVSELLPAGANGEAGISLIAAVTAFACVIMIWNALLPNMPVSSRAVRLKRRREELRSGLHVQRGHAMRRETVMAAMKDVTKRLNLLRSEAAGRFIDALARAGWRSREALITFAFLKISLPFVFGAGAFVAFNLMGIGNLEERLQTLAPIAAAVIGAYAPDVFVSNAAKKRQQLIQKGMPDALDLLVICAEAGLSLDAAMTRVAAEMELACPPLADEFGLTAVELGFLPERRKALENLTRRCPLGSMRGVVTTLMQTEKYGTPLANSLRVLSAEFRNERMLKAEEKAARLPAVLTVPMMLFILPTLFVVLGGPAVVKILDTLKGF</sequence>
<dbReference type="EMBL" id="UIDG01000018">
    <property type="protein sequence ID" value="SUS03963.1"/>
    <property type="molecule type" value="Genomic_DNA"/>
</dbReference>
<gene>
    <name evidence="8" type="ORF">DF3PB_1140010</name>
</gene>
<dbReference type="PANTHER" id="PTHR35007:SF2">
    <property type="entry name" value="PILUS ASSEMBLE PROTEIN"/>
    <property type="match status" value="1"/>
</dbReference>
<dbReference type="Pfam" id="PF00482">
    <property type="entry name" value="T2SSF"/>
    <property type="match status" value="1"/>
</dbReference>
<keyword evidence="3 6" id="KW-0812">Transmembrane</keyword>